<proteinExistence type="predicted"/>
<sequence>MKEVLIGLALIGALAFGITEGEFKSDVDYVQRVEKRLDVLDKKAQEEGLRTEIIDELNSYGYPLQVIKDKYFMENEARYKKFYEKVKRVYEKVLFVKRGIFPEILRREISGLHIPFCDVKSEGKRRETLTLVMKNPDKEADVIKVMTQTQLQYAHLLGIESIKFEKCR</sequence>
<evidence type="ECO:0000313" key="1">
    <source>
        <dbReference type="EMBL" id="RLJ70314.1"/>
    </source>
</evidence>
<dbReference type="Proteomes" id="UP000267841">
    <property type="component" value="Unassembled WGS sequence"/>
</dbReference>
<dbReference type="EMBL" id="RCCJ01000001">
    <property type="protein sequence ID" value="RLJ70314.1"/>
    <property type="molecule type" value="Genomic_DNA"/>
</dbReference>
<dbReference type="AlphaFoldDB" id="A0A497XPZ6"/>
<dbReference type="OrthoDB" id="9839228at2"/>
<dbReference type="RefSeq" id="WP_121009736.1">
    <property type="nucleotide sequence ID" value="NZ_RCCJ01000001.1"/>
</dbReference>
<organism evidence="1 2">
    <name type="scientific">Hydrogenivirga caldilitoris</name>
    <dbReference type="NCBI Taxonomy" id="246264"/>
    <lineage>
        <taxon>Bacteria</taxon>
        <taxon>Pseudomonadati</taxon>
        <taxon>Aquificota</taxon>
        <taxon>Aquificia</taxon>
        <taxon>Aquificales</taxon>
        <taxon>Aquificaceae</taxon>
        <taxon>Hydrogenivirga</taxon>
    </lineage>
</organism>
<name>A0A497XPZ6_9AQUI</name>
<evidence type="ECO:0000313" key="2">
    <source>
        <dbReference type="Proteomes" id="UP000267841"/>
    </source>
</evidence>
<reference evidence="1 2" key="1">
    <citation type="submission" date="2018-10" db="EMBL/GenBank/DDBJ databases">
        <title>Genomic Encyclopedia of Archaeal and Bacterial Type Strains, Phase II (KMG-II): from individual species to whole genera.</title>
        <authorList>
            <person name="Goeker M."/>
        </authorList>
    </citation>
    <scope>NUCLEOTIDE SEQUENCE [LARGE SCALE GENOMIC DNA]</scope>
    <source>
        <strain evidence="1 2">DSM 16510</strain>
    </source>
</reference>
<gene>
    <name evidence="1" type="ORF">BCF55_0582</name>
</gene>
<accession>A0A497XPZ6</accession>
<protein>
    <submittedName>
        <fullName evidence="1">Uncharacterized protein</fullName>
    </submittedName>
</protein>
<keyword evidence="2" id="KW-1185">Reference proteome</keyword>
<comment type="caution">
    <text evidence="1">The sequence shown here is derived from an EMBL/GenBank/DDBJ whole genome shotgun (WGS) entry which is preliminary data.</text>
</comment>